<keyword evidence="4" id="KW-0472">Membrane</keyword>
<keyword evidence="2" id="KW-0812">Transmembrane</keyword>
<evidence type="ECO:0000256" key="2">
    <source>
        <dbReference type="ARBA" id="ARBA00022692"/>
    </source>
</evidence>
<proteinExistence type="predicted"/>
<reference evidence="6" key="2">
    <citation type="submission" date="2021-04" db="EMBL/GenBank/DDBJ databases">
        <authorList>
            <person name="Gilroy R."/>
        </authorList>
    </citation>
    <scope>NUCLEOTIDE SEQUENCE</scope>
    <source>
        <strain evidence="6">ChiGjej6B6-14162</strain>
    </source>
</reference>
<reference evidence="6" key="1">
    <citation type="journal article" date="2021" name="PeerJ">
        <title>Extensive microbial diversity within the chicken gut microbiome revealed by metagenomics and culture.</title>
        <authorList>
            <person name="Gilroy R."/>
            <person name="Ravi A."/>
            <person name="Getino M."/>
            <person name="Pursley I."/>
            <person name="Horton D.L."/>
            <person name="Alikhan N.F."/>
            <person name="Baker D."/>
            <person name="Gharbi K."/>
            <person name="Hall N."/>
            <person name="Watson M."/>
            <person name="Adriaenssens E.M."/>
            <person name="Foster-Nyarko E."/>
            <person name="Jarju S."/>
            <person name="Secka A."/>
            <person name="Antonio M."/>
            <person name="Oren A."/>
            <person name="Chaudhuri R.R."/>
            <person name="La Ragione R."/>
            <person name="Hildebrand F."/>
            <person name="Pallen M.J."/>
        </authorList>
    </citation>
    <scope>NUCLEOTIDE SEQUENCE</scope>
    <source>
        <strain evidence="6">ChiGjej6B6-14162</strain>
    </source>
</reference>
<dbReference type="Proteomes" id="UP000886740">
    <property type="component" value="Unassembled WGS sequence"/>
</dbReference>
<evidence type="ECO:0000259" key="5">
    <source>
        <dbReference type="Pfam" id="PF04357"/>
    </source>
</evidence>
<dbReference type="InterPro" id="IPR052894">
    <property type="entry name" value="AsmA-related"/>
</dbReference>
<evidence type="ECO:0000256" key="4">
    <source>
        <dbReference type="ARBA" id="ARBA00023136"/>
    </source>
</evidence>
<dbReference type="GO" id="GO:0009306">
    <property type="term" value="P:protein secretion"/>
    <property type="evidence" value="ECO:0007669"/>
    <property type="project" value="InterPro"/>
</dbReference>
<protein>
    <submittedName>
        <fullName evidence="6">Translocation/assembly module TamB</fullName>
    </submittedName>
</protein>
<evidence type="ECO:0000313" key="7">
    <source>
        <dbReference type="Proteomes" id="UP000886740"/>
    </source>
</evidence>
<evidence type="ECO:0000256" key="3">
    <source>
        <dbReference type="ARBA" id="ARBA00022989"/>
    </source>
</evidence>
<comment type="subcellular location">
    <subcellularLocation>
        <location evidence="1">Membrane</location>
        <topology evidence="1">Single-pass membrane protein</topology>
    </subcellularLocation>
</comment>
<dbReference type="InterPro" id="IPR007452">
    <property type="entry name" value="TamB_C"/>
</dbReference>
<sequence length="1471" mass="165619">MTEVATRELSKKLGVPIRIGSVDIEWLNKIVLEDLYLEDQQRQTLFEADHVAAGLDLWPLFQGRLVFTTARLFGFTLNLNKATDKAPLNLQFVIDAFASKDTTKKKSDIDLRFNTILIRRGQFNFHVADAKTTPDKFNAKHTEVKDINATISIRALSKDSINATIKKLSLEEKSGIKLRKLSLEIIGNHDSAMINNLNLKLPKTDFHIRQAMIDLREAKELEGLLNQSPIHLDIASSQICLQDLSPLVPALRNFTDTIELSASARGEINNINLEHLSLRFGDKAHMSGTTILKNIVHPEEAYIFGQVSKMYVTSEGILRLANNFSEKPIHLPDAVNKLGKINFTGEISGFFDNLVAFGKLSSAIGTIQMDMIFGQNKEKNIAAFLKGHVASSSLSIKKLLAKETPLGDLRFDIQVDAKRLIGGSLFGQIDAKLKDFDYNGYQYEDLNLQGNFKKNAFDGTIEINDPNVNLQAQGIFKNQGDSSAFNFLARLEHFRPDLLRLTDKYESPEIGFALRADFTGNHIDNIKGKILLDSLSFKTAPSDFFINKMEIAADGDTYDRSLTIKSDLLNGELSGSYSFSTLVPSLVNTFKEYVPALIKTTQKERAFKENNFAFLFTLENTEQLSKTLKLPFTNLSPCRLTGHYNNIFNKFRLEAWLPNFMLGKSTFDSGQLRCDNPTDHVDLRVKAVQYNQKGLRNRLELNADAKNNQVATTVKWSNNKSQRFGIDLSASTTFSEITRKKLPSLLRTTVEINQSPLMINDSLWIINPSEITIEEGVIDIKQFKIAKDERYIFMDGLISDNPLDSLQLDLNRIELSYIFDILNIPAVKFAGEATGKLYINDLFNSRMLYTNLEVENFSFNQTKLGRLDLFSEWDDLQKGISMLGNIYKNDTTWTDVRGYIYPVGPNAGLSLHFDANDIDLSFIRPFVEKVVSNLQGQGFGNVHLYGPFKELNVEGKALVKNGGLGIDFLNTYYTFTDSVFMDKGSVRLNNTLITDKFGNSGRVNLTFNHKHFKDFDFQVNVQANNMLMYDVNQKQNSMIYGTVFGSGSALIRGNEKLVDFDINVRNEPNTNIFLDFLKNNSATDYDFITFIDKNHPKSEKDTLTQTSASTTLANETPGEAELRMNFMLDITPNAHIELIMDPIAGDRIKGSASGSLQIQYGNHSDLRMFGDVNIVEGNYNFSLQQIIRKDFSIQEGSTIHFRGDPLNANMNINAVYNTTANLSDLDESIARESARTSVPVNCLLNLEGALRSPAISFDLALPTSNEEIERQVKSVVSTEDMMSRQIVYLLVLGKFYTPDYTMANRTNEWNAVASSAISTQLSSLLNSITDKVQIGTNIRAGQEGFADQSTEYEMLLSSQLLDNRLLINGNFGMRNNSYMAKNVFVGEFDLEYKLTKSGEIRLKAYNHANDMYMSLKNSLTTQGIGIMYKKDFTRLSEIFQRRKKPIRPNLDSIRVFSTPVDTLRQAQPADH</sequence>
<dbReference type="PANTHER" id="PTHR30441">
    <property type="entry name" value="DUF748 DOMAIN-CONTAINING PROTEIN"/>
    <property type="match status" value="1"/>
</dbReference>
<keyword evidence="3" id="KW-1133">Transmembrane helix</keyword>
<name>A0A9D1X8L4_9BACT</name>
<feature type="domain" description="Translocation and assembly module TamB C-terminal" evidence="5">
    <location>
        <begin position="993"/>
        <end position="1432"/>
    </location>
</feature>
<dbReference type="PANTHER" id="PTHR30441:SF4">
    <property type="entry name" value="PROTEIN ASMA"/>
    <property type="match status" value="1"/>
</dbReference>
<evidence type="ECO:0000313" key="6">
    <source>
        <dbReference type="EMBL" id="HIX74556.1"/>
    </source>
</evidence>
<dbReference type="EMBL" id="DXEL01000044">
    <property type="protein sequence ID" value="HIX74556.1"/>
    <property type="molecule type" value="Genomic_DNA"/>
</dbReference>
<evidence type="ECO:0000256" key="1">
    <source>
        <dbReference type="ARBA" id="ARBA00004167"/>
    </source>
</evidence>
<dbReference type="GO" id="GO:0090313">
    <property type="term" value="P:regulation of protein targeting to membrane"/>
    <property type="evidence" value="ECO:0007669"/>
    <property type="project" value="TreeGrafter"/>
</dbReference>
<gene>
    <name evidence="6" type="ORF">H9977_05940</name>
</gene>
<organism evidence="6 7">
    <name type="scientific">Candidatus Parabacteroides intestinipullorum</name>
    <dbReference type="NCBI Taxonomy" id="2838723"/>
    <lineage>
        <taxon>Bacteria</taxon>
        <taxon>Pseudomonadati</taxon>
        <taxon>Bacteroidota</taxon>
        <taxon>Bacteroidia</taxon>
        <taxon>Bacteroidales</taxon>
        <taxon>Tannerellaceae</taxon>
        <taxon>Parabacteroides</taxon>
    </lineage>
</organism>
<accession>A0A9D1X8L4</accession>
<dbReference type="Pfam" id="PF04357">
    <property type="entry name" value="TamB"/>
    <property type="match status" value="1"/>
</dbReference>
<comment type="caution">
    <text evidence="6">The sequence shown here is derived from an EMBL/GenBank/DDBJ whole genome shotgun (WGS) entry which is preliminary data.</text>
</comment>
<dbReference type="GO" id="GO:0005886">
    <property type="term" value="C:plasma membrane"/>
    <property type="evidence" value="ECO:0007669"/>
    <property type="project" value="InterPro"/>
</dbReference>